<dbReference type="OrthoDB" id="9984531at2759"/>
<evidence type="ECO:0000313" key="7">
    <source>
        <dbReference type="Proteomes" id="UP000515159"/>
    </source>
</evidence>
<keyword evidence="5" id="KW-0175">Coiled coil</keyword>
<dbReference type="SUPFAM" id="SSF57535">
    <property type="entry name" value="Complement control module/SCR domain"/>
    <property type="match status" value="10"/>
</dbReference>
<dbReference type="GO" id="GO:0007596">
    <property type="term" value="P:blood coagulation"/>
    <property type="evidence" value="ECO:0007669"/>
    <property type="project" value="TreeGrafter"/>
</dbReference>
<comment type="caution">
    <text evidence="4">Lacks conserved residue(s) required for the propagation of feature annotation.</text>
</comment>
<accession>A0A6P8SI65</accession>
<keyword evidence="2" id="KW-0732">Signal</keyword>
<feature type="disulfide bond" evidence="4">
    <location>
        <begin position="870"/>
        <end position="913"/>
    </location>
</feature>
<evidence type="ECO:0000259" key="6">
    <source>
        <dbReference type="PROSITE" id="PS50923"/>
    </source>
</evidence>
<dbReference type="RefSeq" id="XP_033818172.1">
    <property type="nucleotide sequence ID" value="XM_033962281.1"/>
</dbReference>
<evidence type="ECO:0000256" key="5">
    <source>
        <dbReference type="SAM" id="Coils"/>
    </source>
</evidence>
<dbReference type="Gene3D" id="3.30.70.1820">
    <property type="entry name" value="L1 transposable element, RRM domain"/>
    <property type="match status" value="1"/>
</dbReference>
<dbReference type="InterPro" id="IPR051503">
    <property type="entry name" value="ComplSys_Reg/VirEntry_Med"/>
</dbReference>
<sequence>MESSKSGTASLGRAFEATAELLSDLALELLSPDPLTKADMQQWIQEVKSEISVVAVQIREVVQELCSNLVEMGTRVEVVETRLDTCEESGTGMQRKLEDITAEYQLLLDKMEVLENCTHRNNLRVWGLLDVPEYRDVRAKVLKLLYWLLQNEVLEPGIERAYRVLESWVNDQPKDIVLCIQSFVLKEQVLWRGREMGVVTKGGSSFGILPRLGSQHFTEAAFFLRGDQGSAKKQPEISLDLSLWGDLVGIEQVIWSDHAPIWLQFEGEGGCLGRKYWRFNDSLLDDPGVAAQIEEWLRDYLDLNLKCGASPEDIWEGLKATLRGRLIALASSRQKCHREEIGTLLHQIGRLEGMHNHQPCNVEVGKQLQRAQSDLQALELEHLHFNLQLLQQKYFEFSNKASRLVAHCLKVRQMQNHILSIRWPGEVLTKEDAIRARFVDYYSQLYTPEVEGTRQDQDRYLALASLPRITEGDVGWLDQPLTVLEVRGALWSMKVDNICDFPDIENGRIAQYYYSFRKYYFPMSKGKKLLLSCLAGTTTEAGNQEGEIVCTESGWSPAPKCYKKCNPPPLATGFFYNPKESYKVMERAQYICIDGYLTRKATMEEEVQCLPEGWSTQPSCTKKSETCKAPELYHGRYSTTQAVFKLHEKLHYECDNGYYTVEGNTTEEVQCHPNGWTSVPQCIRLTCSSIQNVVHGGFRPVKKTYEDGDVIQFYCKENYSLFGSELIQCYYFGWSPEPPICQDRTNKCPPPPQLPHANLLPSVRTYHNGDTAHIECEHNYEIKGSNKIHCDNGKWISLPSCIEMKEKVKCEQPPQTENGEAHIESEMYYSGDTVQYRCHPGYNITGSKGITCKMGKWPSPPHCAASSENCRPPPALENGDILDPLLTSYKPGSSVEYRCHSYHLMEGSRIVACIEGKWSAQPTCLEPCTADANAVTANNIKLKWSFEENLSFLHGDTIEFVCIEDYGLPSSTTVTELIVQCNRGQLKYPRCIKNGTKANCGSPPIIKNGNFESQSANYETGSSTTYRCSDYHFMQGSSKIHCMNGRWTSPPNCIEPCILSQEEMENNNLEPRWFYDNRSYLYHGDYIEFRCKIGYNAVSELRPQCNLGQLKYPKCV</sequence>
<dbReference type="InParanoid" id="A0A6P8SI65"/>
<dbReference type="AlphaFoldDB" id="A0A6P8SI65"/>
<dbReference type="Gene3D" id="2.10.70.10">
    <property type="entry name" value="Complement Module, domain 1"/>
    <property type="match status" value="10"/>
</dbReference>
<evidence type="ECO:0000256" key="3">
    <source>
        <dbReference type="ARBA" id="ARBA00023157"/>
    </source>
</evidence>
<keyword evidence="7" id="KW-1185">Reference proteome</keyword>
<organism evidence="7 8">
    <name type="scientific">Geotrypetes seraphini</name>
    <name type="common">Gaboon caecilian</name>
    <name type="synonym">Caecilia seraphini</name>
    <dbReference type="NCBI Taxonomy" id="260995"/>
    <lineage>
        <taxon>Eukaryota</taxon>
        <taxon>Metazoa</taxon>
        <taxon>Chordata</taxon>
        <taxon>Craniata</taxon>
        <taxon>Vertebrata</taxon>
        <taxon>Euteleostomi</taxon>
        <taxon>Amphibia</taxon>
        <taxon>Gymnophiona</taxon>
        <taxon>Geotrypetes</taxon>
    </lineage>
</organism>
<dbReference type="FunFam" id="2.10.70.10:FF:000054">
    <property type="entry name" value="Complement inhibitory factor H"/>
    <property type="match status" value="1"/>
</dbReference>
<feature type="domain" description="Sushi" evidence="6">
    <location>
        <begin position="868"/>
        <end position="926"/>
    </location>
</feature>
<evidence type="ECO:0000256" key="2">
    <source>
        <dbReference type="ARBA" id="ARBA00022729"/>
    </source>
</evidence>
<dbReference type="PANTHER" id="PTHR45785:SF3">
    <property type="entry name" value="COAGULATION FACTOR XIII B CHAIN"/>
    <property type="match status" value="1"/>
</dbReference>
<evidence type="ECO:0000313" key="8">
    <source>
        <dbReference type="RefSeq" id="XP_033818172.1"/>
    </source>
</evidence>
<feature type="domain" description="Sushi" evidence="6">
    <location>
        <begin position="563"/>
        <end position="622"/>
    </location>
</feature>
<name>A0A6P8SI65_GEOSA</name>
<proteinExistence type="predicted"/>
<feature type="domain" description="Sushi" evidence="6">
    <location>
        <begin position="625"/>
        <end position="684"/>
    </location>
</feature>
<dbReference type="PROSITE" id="PS50923">
    <property type="entry name" value="SUSHI"/>
    <property type="match status" value="7"/>
</dbReference>
<gene>
    <name evidence="8" type="primary">F13B</name>
</gene>
<dbReference type="FunCoup" id="A0A6P8SI65">
    <property type="interactions" value="73"/>
</dbReference>
<protein>
    <submittedName>
        <fullName evidence="8">Coagulation factor XIII B chain</fullName>
    </submittedName>
</protein>
<feature type="domain" description="Sushi" evidence="6">
    <location>
        <begin position="685"/>
        <end position="743"/>
    </location>
</feature>
<dbReference type="CTD" id="2165"/>
<evidence type="ECO:0000256" key="1">
    <source>
        <dbReference type="ARBA" id="ARBA00022659"/>
    </source>
</evidence>
<feature type="coiled-coil region" evidence="5">
    <location>
        <begin position="361"/>
        <end position="388"/>
    </location>
</feature>
<feature type="domain" description="Sushi" evidence="6">
    <location>
        <begin position="998"/>
        <end position="1055"/>
    </location>
</feature>
<dbReference type="SMART" id="SM00032">
    <property type="entry name" value="CCP"/>
    <property type="match status" value="8"/>
</dbReference>
<keyword evidence="1 4" id="KW-0768">Sushi</keyword>
<evidence type="ECO:0000256" key="4">
    <source>
        <dbReference type="PROSITE-ProRule" id="PRU00302"/>
    </source>
</evidence>
<reference evidence="8" key="1">
    <citation type="submission" date="2025-08" db="UniProtKB">
        <authorList>
            <consortium name="RefSeq"/>
        </authorList>
    </citation>
    <scope>IDENTIFICATION</scope>
</reference>
<dbReference type="GeneID" id="117368548"/>
<dbReference type="CDD" id="cd00033">
    <property type="entry name" value="CCP"/>
    <property type="match status" value="7"/>
</dbReference>
<keyword evidence="3 4" id="KW-1015">Disulfide bond</keyword>
<dbReference type="KEGG" id="gsh:117368548"/>
<dbReference type="Pfam" id="PF00084">
    <property type="entry name" value="Sushi"/>
    <property type="match status" value="7"/>
</dbReference>
<dbReference type="Proteomes" id="UP000515159">
    <property type="component" value="Chromosome 10"/>
</dbReference>
<dbReference type="InterPro" id="IPR000436">
    <property type="entry name" value="Sushi_SCR_CCP_dom"/>
</dbReference>
<feature type="domain" description="Sushi" evidence="6">
    <location>
        <begin position="808"/>
        <end position="865"/>
    </location>
</feature>
<dbReference type="PANTHER" id="PTHR45785">
    <property type="entry name" value="COMPLEMENT FACTOR H-RELATED"/>
    <property type="match status" value="1"/>
</dbReference>
<feature type="domain" description="Sushi" evidence="6">
    <location>
        <begin position="746"/>
        <end position="803"/>
    </location>
</feature>
<dbReference type="InterPro" id="IPR035976">
    <property type="entry name" value="Sushi/SCR/CCP_sf"/>
</dbReference>